<evidence type="ECO:0000259" key="2">
    <source>
        <dbReference type="Pfam" id="PF20211"/>
    </source>
</evidence>
<dbReference type="EMBL" id="JBHSJD010000017">
    <property type="protein sequence ID" value="MFC5024718.1"/>
    <property type="molecule type" value="Genomic_DNA"/>
</dbReference>
<dbReference type="Proteomes" id="UP001595829">
    <property type="component" value="Unassembled WGS sequence"/>
</dbReference>
<dbReference type="RefSeq" id="WP_345691293.1">
    <property type="nucleotide sequence ID" value="NZ_BAABIT010000001.1"/>
</dbReference>
<feature type="compositionally biased region" description="Basic and acidic residues" evidence="1">
    <location>
        <begin position="173"/>
        <end position="189"/>
    </location>
</feature>
<gene>
    <name evidence="3" type="ORF">ACFPM3_21570</name>
</gene>
<accession>A0ABV9XKM6</accession>
<proteinExistence type="predicted"/>
<comment type="caution">
    <text evidence="3">The sequence shown here is derived from an EMBL/GenBank/DDBJ whole genome shotgun (WGS) entry which is preliminary data.</text>
</comment>
<evidence type="ECO:0000313" key="3">
    <source>
        <dbReference type="EMBL" id="MFC5024718.1"/>
    </source>
</evidence>
<dbReference type="InterPro" id="IPR046701">
    <property type="entry name" value="DUF6571"/>
</dbReference>
<feature type="region of interest" description="Disordered" evidence="1">
    <location>
        <begin position="119"/>
        <end position="144"/>
    </location>
</feature>
<name>A0ABV9XKM6_9ACTN</name>
<sequence>MVTCSELRDLRLGKLGTAVTQWGEMVRKLTLLAEGGDGGPNAADFARRAAAADWQGDNATVTKAFTTTTARQFTDILTEARSIHAVLRDAHTQLAKCQGELRAAIEKWSAKGVRFEGNGAAFSPPRLADNSTPDERPSPEDLNAATSEVRRILADATETDRIAARALRGHAQNKNDFDEKGHRSLKDADLQQGREDAETALGLASKGADMTDADLKRFNTLTEHHRDNAAFAERFATKLGATSTLAFWKSIADPYPGVPKDSARARLLAVTQENLGMTLATATHSASPAMQAWERGVIAAGGTRIGENGPYGFQVMSSLMRKGTWETGFLGTYGRKLIEFERSSPVHGGPRALWNFGRPPHLTYPPGTAASDNDPIAGFMEALGHNPKASLEFFGESTGTGAKDGLRAVGNWDYLVDKGTDNKDARDWPTDRDGKTDGYAGLGHALEAATLGYAYDAENPSVPSAATPEGQSWRDSRTALMERVVDHYQSTGLIDKQDGIRPSLARMAAGHIDSLNYSVDNFAGSGDAAGRDTVFGADRHRLRDFGRFDSAAFLRALASDQDAYETVSAAQQLYGTSAMAAQGADDPAVRDAGLQNVYMHGLLDSARSEAIGKEFADEAERRNLELEKQAAWRGFVTSAVVGAGVGAGTALVTGTGLGAVLIPIAVETVGGAVETHVATQTMDWLKANKFDNSDEANEGLDAAREVGERQAATPLLNWAQDRGLSRTEISEVMDAAEGAYGRGRDLVDTDDRRGH</sequence>
<protein>
    <submittedName>
        <fullName evidence="3">DUF6571 family protein</fullName>
    </submittedName>
</protein>
<dbReference type="Pfam" id="PF20211">
    <property type="entry name" value="DUF6571"/>
    <property type="match status" value="1"/>
</dbReference>
<feature type="region of interest" description="Disordered" evidence="1">
    <location>
        <begin position="168"/>
        <end position="189"/>
    </location>
</feature>
<evidence type="ECO:0000256" key="1">
    <source>
        <dbReference type="SAM" id="MobiDB-lite"/>
    </source>
</evidence>
<reference evidence="4" key="1">
    <citation type="journal article" date="2019" name="Int. J. Syst. Evol. Microbiol.">
        <title>The Global Catalogue of Microorganisms (GCM) 10K type strain sequencing project: providing services to taxonomists for standard genome sequencing and annotation.</title>
        <authorList>
            <consortium name="The Broad Institute Genomics Platform"/>
            <consortium name="The Broad Institute Genome Sequencing Center for Infectious Disease"/>
            <person name="Wu L."/>
            <person name="Ma J."/>
        </authorList>
    </citation>
    <scope>NUCLEOTIDE SEQUENCE [LARGE SCALE GENOMIC DNA]</scope>
    <source>
        <strain evidence="4">CGMCC 4.1648</strain>
    </source>
</reference>
<organism evidence="3 4">
    <name type="scientific">Streptomyces coeruleoprunus</name>
    <dbReference type="NCBI Taxonomy" id="285563"/>
    <lineage>
        <taxon>Bacteria</taxon>
        <taxon>Bacillati</taxon>
        <taxon>Actinomycetota</taxon>
        <taxon>Actinomycetes</taxon>
        <taxon>Kitasatosporales</taxon>
        <taxon>Streptomycetaceae</taxon>
        <taxon>Streptomyces</taxon>
    </lineage>
</organism>
<feature type="domain" description="DUF6571" evidence="2">
    <location>
        <begin position="368"/>
        <end position="697"/>
    </location>
</feature>
<keyword evidence="4" id="KW-1185">Reference proteome</keyword>
<evidence type="ECO:0000313" key="4">
    <source>
        <dbReference type="Proteomes" id="UP001595829"/>
    </source>
</evidence>